<keyword evidence="1" id="KW-0808">Transferase</keyword>
<dbReference type="PANTHER" id="PTHR10605:SF56">
    <property type="entry name" value="BIFUNCTIONAL HEPARAN SULFATE N-DEACETYLASE_N-SULFOTRANSFERASE"/>
    <property type="match status" value="1"/>
</dbReference>
<dbReference type="STRING" id="571932.SAMN05421743_10825"/>
<evidence type="ECO:0000313" key="2">
    <source>
        <dbReference type="EMBL" id="SEA76819.1"/>
    </source>
</evidence>
<dbReference type="AlphaFoldDB" id="A0A1H4DWE5"/>
<dbReference type="PANTHER" id="PTHR10605">
    <property type="entry name" value="HEPARAN SULFATE SULFOTRANSFERASE"/>
    <property type="match status" value="1"/>
</dbReference>
<name>A0A1H4DWE5_9BACI</name>
<evidence type="ECO:0000313" key="3">
    <source>
        <dbReference type="Proteomes" id="UP000198584"/>
    </source>
</evidence>
<accession>A0A1H4DWE5</accession>
<organism evidence="2 3">
    <name type="scientific">Thalassobacillus cyri</name>
    <dbReference type="NCBI Taxonomy" id="571932"/>
    <lineage>
        <taxon>Bacteria</taxon>
        <taxon>Bacillati</taxon>
        <taxon>Bacillota</taxon>
        <taxon>Bacilli</taxon>
        <taxon>Bacillales</taxon>
        <taxon>Bacillaceae</taxon>
        <taxon>Thalassobacillus</taxon>
    </lineage>
</organism>
<keyword evidence="3" id="KW-1185">Reference proteome</keyword>
<dbReference type="GO" id="GO:0008146">
    <property type="term" value="F:sulfotransferase activity"/>
    <property type="evidence" value="ECO:0007669"/>
    <property type="project" value="InterPro"/>
</dbReference>
<dbReference type="Proteomes" id="UP000198584">
    <property type="component" value="Unassembled WGS sequence"/>
</dbReference>
<proteinExistence type="predicted"/>
<dbReference type="RefSeq" id="WP_093045010.1">
    <property type="nucleotide sequence ID" value="NZ_FNQR01000008.1"/>
</dbReference>
<dbReference type="InterPro" id="IPR027417">
    <property type="entry name" value="P-loop_NTPase"/>
</dbReference>
<dbReference type="SUPFAM" id="SSF52540">
    <property type="entry name" value="P-loop containing nucleoside triphosphate hydrolases"/>
    <property type="match status" value="1"/>
</dbReference>
<evidence type="ECO:0000256" key="1">
    <source>
        <dbReference type="ARBA" id="ARBA00022679"/>
    </source>
</evidence>
<sequence>MDKIVHIGYHKTGTTFLQDVLFPKHPEIHYVDRMTTQKYFLRVGSLFFDADKVKNEIKTLENSVDNGKKALVFSDEELSGHIHTGGNGGYLSKEVADRIHQVMPDAKIMINVRNQVKMIDSVYRQYIKKGGTFSVEKYLFNNNGLPHRQPRFQFAHFEYDRLVEYYINLFGRENVFVYLYEDFKQDKSFYNDMLEEMGLSSIDNIKKMSSDIKNPSYSEFSLAVAKYFNRFYGEDPINRRCIVHIPYLYKIVKKLLFNYELKVRKKSPGSVLDEDTKHYIEDYYRESNRRLMELIAQDVTRYHYPVSHTSTNVGELVHQ</sequence>
<reference evidence="2 3" key="1">
    <citation type="submission" date="2016-10" db="EMBL/GenBank/DDBJ databases">
        <authorList>
            <person name="de Groot N.N."/>
        </authorList>
    </citation>
    <scope>NUCLEOTIDE SEQUENCE [LARGE SCALE GENOMIC DNA]</scope>
    <source>
        <strain evidence="2 3">CCM7597</strain>
    </source>
</reference>
<gene>
    <name evidence="2" type="ORF">SAMN05421743_10825</name>
</gene>
<protein>
    <recommendedName>
        <fullName evidence="4">Sulfotransferase domain-containing protein</fullName>
    </recommendedName>
</protein>
<dbReference type="Gene3D" id="3.40.50.300">
    <property type="entry name" value="P-loop containing nucleotide triphosphate hydrolases"/>
    <property type="match status" value="1"/>
</dbReference>
<dbReference type="EMBL" id="FNQR01000008">
    <property type="protein sequence ID" value="SEA76819.1"/>
    <property type="molecule type" value="Genomic_DNA"/>
</dbReference>
<evidence type="ECO:0008006" key="4">
    <source>
        <dbReference type="Google" id="ProtNLM"/>
    </source>
</evidence>
<dbReference type="InterPro" id="IPR037359">
    <property type="entry name" value="NST/OST"/>
</dbReference>
<dbReference type="OrthoDB" id="1429617at2"/>